<sequence>MIFIGIYLYMSQQHLRSRLGNIRGLRVFSSVYELGSITLAAKTLNLTQPTVSIQLRQLTDLIGMPLYQVVGKKMVFTQAADILANYCNELFDTIDRLEIDLANLSEIKAGTLKVAVVTSAKYFIPHLLGSFCDTYPLIDIILKVGNRQSILERYHQGLDDIYLFSHLEPQMEPHSIQFLPNRLYPVAPKDHPLANQSHIEPKELLNYPWLSREPGSGTRFAIDAHFEKLNLQFKPKLVIESNEAIKHCVIAGMGLTILSEYALEDEPSTSLVKLSVANFPILTNWHIVRAPLKHQTPLSEAFIQHATYEKSHSKQGMTLKTDI</sequence>
<reference evidence="6 7" key="1">
    <citation type="submission" date="2023-10" db="EMBL/GenBank/DDBJ databases">
        <title>Marine bacteria isolated from horseshoe crab.</title>
        <authorList>
            <person name="Cheng T.H."/>
        </authorList>
    </citation>
    <scope>NUCLEOTIDE SEQUENCE [LARGE SCALE GENOMIC DNA]</scope>
    <source>
        <strain evidence="6 7">HSC6</strain>
    </source>
</reference>
<gene>
    <name evidence="6" type="ORF">R2X38_05035</name>
</gene>
<comment type="caution">
    <text evidence="6">The sequence shown here is derived from an EMBL/GenBank/DDBJ whole genome shotgun (WGS) entry which is preliminary data.</text>
</comment>
<dbReference type="PROSITE" id="PS50931">
    <property type="entry name" value="HTH_LYSR"/>
    <property type="match status" value="1"/>
</dbReference>
<name>A0ABU3ZE23_9GAMM</name>
<keyword evidence="4" id="KW-0804">Transcription</keyword>
<evidence type="ECO:0000313" key="7">
    <source>
        <dbReference type="Proteomes" id="UP001186452"/>
    </source>
</evidence>
<evidence type="ECO:0000256" key="4">
    <source>
        <dbReference type="ARBA" id="ARBA00023163"/>
    </source>
</evidence>
<evidence type="ECO:0000256" key="3">
    <source>
        <dbReference type="ARBA" id="ARBA00023125"/>
    </source>
</evidence>
<evidence type="ECO:0000313" key="6">
    <source>
        <dbReference type="EMBL" id="MDV5168364.1"/>
    </source>
</evidence>
<dbReference type="Gene3D" id="3.40.190.290">
    <property type="match status" value="1"/>
</dbReference>
<dbReference type="Pfam" id="PF03466">
    <property type="entry name" value="LysR_substrate"/>
    <property type="match status" value="1"/>
</dbReference>
<evidence type="ECO:0000259" key="5">
    <source>
        <dbReference type="PROSITE" id="PS50931"/>
    </source>
</evidence>
<protein>
    <submittedName>
        <fullName evidence="6">LysR family transcriptional regulator</fullName>
    </submittedName>
</protein>
<keyword evidence="2" id="KW-0805">Transcription regulation</keyword>
<evidence type="ECO:0000256" key="2">
    <source>
        <dbReference type="ARBA" id="ARBA00023015"/>
    </source>
</evidence>
<proteinExistence type="inferred from homology"/>
<dbReference type="Gene3D" id="1.10.10.10">
    <property type="entry name" value="Winged helix-like DNA-binding domain superfamily/Winged helix DNA-binding domain"/>
    <property type="match status" value="1"/>
</dbReference>
<dbReference type="PRINTS" id="PR00039">
    <property type="entry name" value="HTHLYSR"/>
</dbReference>
<dbReference type="SUPFAM" id="SSF53850">
    <property type="entry name" value="Periplasmic binding protein-like II"/>
    <property type="match status" value="1"/>
</dbReference>
<dbReference type="EMBL" id="JAWJZI010000002">
    <property type="protein sequence ID" value="MDV5168364.1"/>
    <property type="molecule type" value="Genomic_DNA"/>
</dbReference>
<evidence type="ECO:0000256" key="1">
    <source>
        <dbReference type="ARBA" id="ARBA00009437"/>
    </source>
</evidence>
<keyword evidence="7" id="KW-1185">Reference proteome</keyword>
<dbReference type="InterPro" id="IPR005119">
    <property type="entry name" value="LysR_subst-bd"/>
</dbReference>
<dbReference type="Proteomes" id="UP001186452">
    <property type="component" value="Unassembled WGS sequence"/>
</dbReference>
<dbReference type="InterPro" id="IPR036390">
    <property type="entry name" value="WH_DNA-bd_sf"/>
</dbReference>
<dbReference type="PANTHER" id="PTHR30126">
    <property type="entry name" value="HTH-TYPE TRANSCRIPTIONAL REGULATOR"/>
    <property type="match status" value="1"/>
</dbReference>
<organism evidence="6 7">
    <name type="scientific">Photobacterium rosenbergii</name>
    <dbReference type="NCBI Taxonomy" id="294936"/>
    <lineage>
        <taxon>Bacteria</taxon>
        <taxon>Pseudomonadati</taxon>
        <taxon>Pseudomonadota</taxon>
        <taxon>Gammaproteobacteria</taxon>
        <taxon>Vibrionales</taxon>
        <taxon>Vibrionaceae</taxon>
        <taxon>Photobacterium</taxon>
    </lineage>
</organism>
<accession>A0ABU3ZE23</accession>
<dbReference type="SUPFAM" id="SSF46785">
    <property type="entry name" value="Winged helix' DNA-binding domain"/>
    <property type="match status" value="1"/>
</dbReference>
<dbReference type="InterPro" id="IPR000847">
    <property type="entry name" value="LysR_HTH_N"/>
</dbReference>
<keyword evidence="3" id="KW-0238">DNA-binding</keyword>
<dbReference type="Pfam" id="PF00126">
    <property type="entry name" value="HTH_1"/>
    <property type="match status" value="1"/>
</dbReference>
<feature type="domain" description="HTH lysR-type" evidence="5">
    <location>
        <begin position="21"/>
        <end position="77"/>
    </location>
</feature>
<comment type="similarity">
    <text evidence="1">Belongs to the LysR transcriptional regulatory family.</text>
</comment>
<dbReference type="RefSeq" id="WP_317521062.1">
    <property type="nucleotide sequence ID" value="NZ_JAWJZI010000002.1"/>
</dbReference>
<dbReference type="PANTHER" id="PTHR30126:SF5">
    <property type="entry name" value="HTH-TYPE TRANSCRIPTIONAL ACTIVATOR CMPR"/>
    <property type="match status" value="1"/>
</dbReference>
<dbReference type="InterPro" id="IPR036388">
    <property type="entry name" value="WH-like_DNA-bd_sf"/>
</dbReference>